<keyword evidence="1" id="KW-1133">Transmembrane helix</keyword>
<dbReference type="SUPFAM" id="SSF53474">
    <property type="entry name" value="alpha/beta-Hydrolases"/>
    <property type="match status" value="1"/>
</dbReference>
<feature type="transmembrane region" description="Helical" evidence="1">
    <location>
        <begin position="231"/>
        <end position="254"/>
    </location>
</feature>
<dbReference type="Pfam" id="PF04083">
    <property type="entry name" value="Abhydro_lipase"/>
    <property type="match status" value="1"/>
</dbReference>
<keyword evidence="1" id="KW-0472">Membrane</keyword>
<dbReference type="InterPro" id="IPR006693">
    <property type="entry name" value="AB_hydrolase_lipase"/>
</dbReference>
<sequence>MQIPSIPFPRQFSQDPAAYVKSMKVQPGAPLSGEADLLPADVANRSEKDLIGLMDAPARAALNMPNALTSTKQARALRRRPEDVMTPDFELVQGREARPVGNSYTSSTNVPNGSAANVPLLAFDSTDAAEEQVGGTNGLDGSNEDGYFGRTVAAATGTALNAFGWSSSRGPSRSPSPSSGWRDNTLLRRVFIDRSASPTQHLLRPTFPPPSLSTYSPASPRPLGPIEKVKLFFMQTVSLVISTFFLSGVVLWAVSVESITQIPRFLKGKSKKHNFPWDDEKYWTQNDHTSRNPRDYARAIGMDIEDETVETEDGYQLRVHKVIDPDARKHSDGKGGFPVLILHGLFQSSGSFITSEERSLAFWLAKQGGYQVYLGNGRGVFGMGHRNLKRSDPRFWDWTIRELAMYDLPAMVDHVLAQTGYSKLAFIGHSQGNGLTFISLSLGMCPDLGRKMSLFVALAPAVYAGPLTQGFPFAQLGKIEWPLWKKLFGVLDFIPLMRYAADSNLIPAKVFATLGYTMFAFLFSWTDTHWLPRRKVKMFRFTPTPVSSAAMFWWCGKGGFAERKCLLDDTLDRWFDERFPPLSIYYGGKDYLVLTEPLLERLEKKENIHPIRVEKLDELEHCDFHFSSTAVEDVFFSLRDSINQTRPRYPEEVEEEQAQK</sequence>
<evidence type="ECO:0000313" key="3">
    <source>
        <dbReference type="EMBL" id="KAG7571544.1"/>
    </source>
</evidence>
<accession>A0A8K0JS64</accession>
<dbReference type="Gene3D" id="3.40.50.1820">
    <property type="entry name" value="alpha/beta hydrolase"/>
    <property type="match status" value="1"/>
</dbReference>
<dbReference type="AlphaFoldDB" id="A0A8K0JS64"/>
<gene>
    <name evidence="3" type="ORF">FFLO_00560</name>
</gene>
<dbReference type="EMBL" id="JABELV010000006">
    <property type="protein sequence ID" value="KAG7571544.1"/>
    <property type="molecule type" value="Genomic_DNA"/>
</dbReference>
<dbReference type="InterPro" id="IPR029058">
    <property type="entry name" value="AB_hydrolase_fold"/>
</dbReference>
<name>A0A8K0JS64_9TREE</name>
<evidence type="ECO:0000259" key="2">
    <source>
        <dbReference type="Pfam" id="PF04083"/>
    </source>
</evidence>
<proteinExistence type="predicted"/>
<evidence type="ECO:0000256" key="1">
    <source>
        <dbReference type="SAM" id="Phobius"/>
    </source>
</evidence>
<organism evidence="3 4">
    <name type="scientific">Filobasidium floriforme</name>
    <dbReference type="NCBI Taxonomy" id="5210"/>
    <lineage>
        <taxon>Eukaryota</taxon>
        <taxon>Fungi</taxon>
        <taxon>Dikarya</taxon>
        <taxon>Basidiomycota</taxon>
        <taxon>Agaricomycotina</taxon>
        <taxon>Tremellomycetes</taxon>
        <taxon>Filobasidiales</taxon>
        <taxon>Filobasidiaceae</taxon>
        <taxon>Filobasidium</taxon>
    </lineage>
</organism>
<keyword evidence="1" id="KW-0812">Transmembrane</keyword>
<evidence type="ECO:0000313" key="4">
    <source>
        <dbReference type="Proteomes" id="UP000812966"/>
    </source>
</evidence>
<comment type="caution">
    <text evidence="3">The sequence shown here is derived from an EMBL/GenBank/DDBJ whole genome shotgun (WGS) entry which is preliminary data.</text>
</comment>
<feature type="transmembrane region" description="Helical" evidence="1">
    <location>
        <begin position="505"/>
        <end position="525"/>
    </location>
</feature>
<reference evidence="3" key="1">
    <citation type="submission" date="2020-04" db="EMBL/GenBank/DDBJ databases">
        <title>Analysis of mating type loci in Filobasidium floriforme.</title>
        <authorList>
            <person name="Nowrousian M."/>
        </authorList>
    </citation>
    <scope>NUCLEOTIDE SEQUENCE</scope>
    <source>
        <strain evidence="3">CBS 6242</strain>
    </source>
</reference>
<feature type="domain" description="Partial AB-hydrolase lipase" evidence="2">
    <location>
        <begin position="295"/>
        <end position="355"/>
    </location>
</feature>
<dbReference type="GO" id="GO:0006629">
    <property type="term" value="P:lipid metabolic process"/>
    <property type="evidence" value="ECO:0007669"/>
    <property type="project" value="InterPro"/>
</dbReference>
<dbReference type="Proteomes" id="UP000812966">
    <property type="component" value="Unassembled WGS sequence"/>
</dbReference>
<protein>
    <recommendedName>
        <fullName evidence="2">Partial AB-hydrolase lipase domain-containing protein</fullName>
    </recommendedName>
</protein>
<dbReference type="PANTHER" id="PTHR11005">
    <property type="entry name" value="LYSOSOMAL ACID LIPASE-RELATED"/>
    <property type="match status" value="1"/>
</dbReference>
<keyword evidence="4" id="KW-1185">Reference proteome</keyword>